<dbReference type="EMBL" id="JADWDC010000020">
    <property type="protein sequence ID" value="MCC0177347.1"/>
    <property type="molecule type" value="Genomic_DNA"/>
</dbReference>
<dbReference type="GO" id="GO:0005886">
    <property type="term" value="C:plasma membrane"/>
    <property type="evidence" value="ECO:0007669"/>
    <property type="project" value="UniProtKB-SubCell"/>
</dbReference>
<organism evidence="7 8">
    <name type="scientific">Waterburya agarophytonicola KI4</name>
    <dbReference type="NCBI Taxonomy" id="2874699"/>
    <lineage>
        <taxon>Bacteria</taxon>
        <taxon>Bacillati</taxon>
        <taxon>Cyanobacteriota</taxon>
        <taxon>Cyanophyceae</taxon>
        <taxon>Pleurocapsales</taxon>
        <taxon>Hyellaceae</taxon>
        <taxon>Waterburya</taxon>
        <taxon>Waterburya agarophytonicola</taxon>
    </lineage>
</organism>
<keyword evidence="3 6" id="KW-0812">Transmembrane</keyword>
<sequence length="264" mass="29076">MIVSNIIAIAQKELQSYFASPLAYVLAAIFWFFSGFFFVEILIGKQGLIQQVALKEQTEIVLSSVDVATEFLNAYSAILGTLSLLIIPILSMGLYAEEKKQGTIELLATSPLNNWVVALGKLIGVTLLFIFMLLPSLFYEAITFSAAEPPIPPVLPLLAHLGLVMMAVALLSIGMFISSLTTSNLVAAILTFSIILFLWIIDLMANNIGGWLGNSLEHISLLESYNNLVRGIINTSDFVLFFSYIFIGLFLTSQSIELFRLNHQ</sequence>
<dbReference type="Proteomes" id="UP000729733">
    <property type="component" value="Unassembled WGS sequence"/>
</dbReference>
<protein>
    <submittedName>
        <fullName evidence="7">ABC transporter permease subunit</fullName>
    </submittedName>
</protein>
<comment type="subcellular location">
    <subcellularLocation>
        <location evidence="1">Cell membrane</location>
        <topology evidence="1">Multi-pass membrane protein</topology>
    </subcellularLocation>
</comment>
<evidence type="ECO:0000256" key="6">
    <source>
        <dbReference type="SAM" id="Phobius"/>
    </source>
</evidence>
<evidence type="ECO:0000256" key="3">
    <source>
        <dbReference type="ARBA" id="ARBA00022692"/>
    </source>
</evidence>
<feature type="transmembrane region" description="Helical" evidence="6">
    <location>
        <begin position="74"/>
        <end position="95"/>
    </location>
</feature>
<feature type="transmembrane region" description="Helical" evidence="6">
    <location>
        <begin position="21"/>
        <end position="43"/>
    </location>
</feature>
<feature type="transmembrane region" description="Helical" evidence="6">
    <location>
        <begin position="185"/>
        <end position="208"/>
    </location>
</feature>
<dbReference type="PANTHER" id="PTHR30294:SF29">
    <property type="entry name" value="MULTIDRUG ABC TRANSPORTER PERMEASE YBHS-RELATED"/>
    <property type="match status" value="1"/>
</dbReference>
<dbReference type="Pfam" id="PF12679">
    <property type="entry name" value="ABC2_membrane_2"/>
    <property type="match status" value="1"/>
</dbReference>
<feature type="transmembrane region" description="Helical" evidence="6">
    <location>
        <begin position="158"/>
        <end position="178"/>
    </location>
</feature>
<feature type="transmembrane region" description="Helical" evidence="6">
    <location>
        <begin position="228"/>
        <end position="251"/>
    </location>
</feature>
<dbReference type="AlphaFoldDB" id="A0A964BSD9"/>
<reference evidence="7" key="1">
    <citation type="journal article" date="2021" name="Antonie Van Leeuwenhoek">
        <title>Draft genome and description of Waterburya agarophytonicola gen. nov. sp. nov. (Pleurocapsales, Cyanobacteria): a seaweed symbiont.</title>
        <authorList>
            <person name="Bonthond G."/>
            <person name="Shalygin S."/>
            <person name="Bayer T."/>
            <person name="Weinberger F."/>
        </authorList>
    </citation>
    <scope>NUCLEOTIDE SEQUENCE</scope>
    <source>
        <strain evidence="7">KI4</strain>
    </source>
</reference>
<comment type="caution">
    <text evidence="7">The sequence shown here is derived from an EMBL/GenBank/DDBJ whole genome shotgun (WGS) entry which is preliminary data.</text>
</comment>
<feature type="transmembrane region" description="Helical" evidence="6">
    <location>
        <begin position="115"/>
        <end position="138"/>
    </location>
</feature>
<dbReference type="RefSeq" id="WP_229640410.1">
    <property type="nucleotide sequence ID" value="NZ_JADWDC010000020.1"/>
</dbReference>
<evidence type="ECO:0000313" key="8">
    <source>
        <dbReference type="Proteomes" id="UP000729733"/>
    </source>
</evidence>
<keyword evidence="8" id="KW-1185">Reference proteome</keyword>
<keyword evidence="2" id="KW-1003">Cell membrane</keyword>
<keyword evidence="5 6" id="KW-0472">Membrane</keyword>
<evidence type="ECO:0000256" key="2">
    <source>
        <dbReference type="ARBA" id="ARBA00022475"/>
    </source>
</evidence>
<evidence type="ECO:0000256" key="1">
    <source>
        <dbReference type="ARBA" id="ARBA00004651"/>
    </source>
</evidence>
<keyword evidence="4 6" id="KW-1133">Transmembrane helix</keyword>
<gene>
    <name evidence="7" type="ORF">I4641_10200</name>
</gene>
<dbReference type="PANTHER" id="PTHR30294">
    <property type="entry name" value="MEMBRANE COMPONENT OF ABC TRANSPORTER YHHJ-RELATED"/>
    <property type="match status" value="1"/>
</dbReference>
<evidence type="ECO:0000256" key="4">
    <source>
        <dbReference type="ARBA" id="ARBA00022989"/>
    </source>
</evidence>
<name>A0A964BSD9_9CYAN</name>
<evidence type="ECO:0000256" key="5">
    <source>
        <dbReference type="ARBA" id="ARBA00023136"/>
    </source>
</evidence>
<proteinExistence type="predicted"/>
<evidence type="ECO:0000313" key="7">
    <source>
        <dbReference type="EMBL" id="MCC0177347.1"/>
    </source>
</evidence>
<dbReference type="InterPro" id="IPR051449">
    <property type="entry name" value="ABC-2_transporter_component"/>
</dbReference>
<accession>A0A964BSD9</accession>
<dbReference type="GO" id="GO:0140359">
    <property type="term" value="F:ABC-type transporter activity"/>
    <property type="evidence" value="ECO:0007669"/>
    <property type="project" value="InterPro"/>
</dbReference>